<gene>
    <name evidence="1" type="ORF">QFC21_006894</name>
</gene>
<organism evidence="1 2">
    <name type="scientific">Naganishia friedmannii</name>
    <dbReference type="NCBI Taxonomy" id="89922"/>
    <lineage>
        <taxon>Eukaryota</taxon>
        <taxon>Fungi</taxon>
        <taxon>Dikarya</taxon>
        <taxon>Basidiomycota</taxon>
        <taxon>Agaricomycotina</taxon>
        <taxon>Tremellomycetes</taxon>
        <taxon>Filobasidiales</taxon>
        <taxon>Filobasidiaceae</taxon>
        <taxon>Naganishia</taxon>
    </lineage>
</organism>
<protein>
    <submittedName>
        <fullName evidence="1">Uncharacterized protein</fullName>
    </submittedName>
</protein>
<name>A0ACC2UZH9_9TREE</name>
<dbReference type="EMBL" id="JASBWT010000039">
    <property type="protein sequence ID" value="KAJ9092392.1"/>
    <property type="molecule type" value="Genomic_DNA"/>
</dbReference>
<dbReference type="Proteomes" id="UP001227268">
    <property type="component" value="Unassembled WGS sequence"/>
</dbReference>
<reference evidence="1" key="1">
    <citation type="submission" date="2023-04" db="EMBL/GenBank/DDBJ databases">
        <title>Draft Genome sequencing of Naganishia species isolated from polar environments using Oxford Nanopore Technology.</title>
        <authorList>
            <person name="Leo P."/>
            <person name="Venkateswaran K."/>
        </authorList>
    </citation>
    <scope>NUCLEOTIDE SEQUENCE</scope>
    <source>
        <strain evidence="1">MNA-CCFEE 5423</strain>
    </source>
</reference>
<sequence length="602" mass="65254">MSTPPVISEKQSLYQDDPLLPTYDQQTPTPPRSSAQKGKKALLNLLGLCVAGYLTLSFINSTSGLSSALANSGSAPHTQSTCQQSPILTPRGNLTDVYAGDSKERIIQWLSGAVQIPTEAYDDMADVEGDARFKVFGDFHNYLEEKFPALYKTLSVEKVNTYALAYEWKGSNPSLKPLFLTAHQDVVPVERSTVHDWQHPPFSGHYDGEYIWGRGASDDKTGLISIMSAVELLIESGFKPTRSLVLAYGFDEECGGKVVKHSPPGAAALGKHLEQKYGKDSMLMLVDEGSGLDERYGQTIAEPSTGKKGYLDVELSIATPGGHSSVPPPHTGIGLLALAINELEANPVPAHMDRKNPLYSALQCYAHYGNLDKEVKDVLKKAGGGGKKGDKALKKLTDIIAKMGGGAKAHVTTTRAVDIVRGGVKVNALPELSQAVINHRINPASSVAELQDQMIQVLQPLTEQYELSFHAFGNKISELKDARGTLTLAEAYNSALEPAPISPSTTDSFAWNLLSGSAKDTWTSRKGADHTDLIMVPGLGIGNTDTKRYWNLTSNIYRFGYLLRADADGIHTVNEHVKADAVVEAVRFMQRLILNADEYDGN</sequence>
<evidence type="ECO:0000313" key="1">
    <source>
        <dbReference type="EMBL" id="KAJ9092392.1"/>
    </source>
</evidence>
<keyword evidence="2" id="KW-1185">Reference proteome</keyword>
<evidence type="ECO:0000313" key="2">
    <source>
        <dbReference type="Proteomes" id="UP001227268"/>
    </source>
</evidence>
<comment type="caution">
    <text evidence="1">The sequence shown here is derived from an EMBL/GenBank/DDBJ whole genome shotgun (WGS) entry which is preliminary data.</text>
</comment>
<accession>A0ACC2UZH9</accession>
<proteinExistence type="predicted"/>